<evidence type="ECO:0000256" key="1">
    <source>
        <dbReference type="SAM" id="MobiDB-lite"/>
    </source>
</evidence>
<gene>
    <name evidence="2" type="ORF">EVOR1521_LOCUS6408</name>
</gene>
<comment type="caution">
    <text evidence="2">The sequence shown here is derived from an EMBL/GenBank/DDBJ whole genome shotgun (WGS) entry which is preliminary data.</text>
</comment>
<dbReference type="AlphaFoldDB" id="A0AA36HZX9"/>
<evidence type="ECO:0000313" key="3">
    <source>
        <dbReference type="Proteomes" id="UP001178507"/>
    </source>
</evidence>
<keyword evidence="3" id="KW-1185">Reference proteome</keyword>
<dbReference type="EMBL" id="CAUJNA010000480">
    <property type="protein sequence ID" value="CAJ1377677.1"/>
    <property type="molecule type" value="Genomic_DNA"/>
</dbReference>
<proteinExistence type="predicted"/>
<protein>
    <submittedName>
        <fullName evidence="2">Uncharacterized protein</fullName>
    </submittedName>
</protein>
<feature type="region of interest" description="Disordered" evidence="1">
    <location>
        <begin position="32"/>
        <end position="67"/>
    </location>
</feature>
<accession>A0AA36HZX9</accession>
<sequence length="195" mass="21951">MAFWCCQAREEEQELVVDDFLFKGKQPEAKLYSDAPSHQESFGSTVDADVTGDADDSTSALSDPSEPPACLQQDIARALQSCRLLEAKELLSRPENDKEIALAARLDVLARQYEDSQRILNTPSEEMTVNDRVKELNFEYGMSLETHGFRLVVNVEWHLDSMEELLRYAALYISKDSLNLHRGCKVHLTLAGGQL</sequence>
<reference evidence="2" key="1">
    <citation type="submission" date="2023-08" db="EMBL/GenBank/DDBJ databases">
        <authorList>
            <person name="Chen Y."/>
            <person name="Shah S."/>
            <person name="Dougan E. K."/>
            <person name="Thang M."/>
            <person name="Chan C."/>
        </authorList>
    </citation>
    <scope>NUCLEOTIDE SEQUENCE</scope>
</reference>
<organism evidence="2 3">
    <name type="scientific">Effrenium voratum</name>
    <dbReference type="NCBI Taxonomy" id="2562239"/>
    <lineage>
        <taxon>Eukaryota</taxon>
        <taxon>Sar</taxon>
        <taxon>Alveolata</taxon>
        <taxon>Dinophyceae</taxon>
        <taxon>Suessiales</taxon>
        <taxon>Symbiodiniaceae</taxon>
        <taxon>Effrenium</taxon>
    </lineage>
</organism>
<evidence type="ECO:0000313" key="2">
    <source>
        <dbReference type="EMBL" id="CAJ1377677.1"/>
    </source>
</evidence>
<name>A0AA36HZX9_9DINO</name>
<dbReference type="Proteomes" id="UP001178507">
    <property type="component" value="Unassembled WGS sequence"/>
</dbReference>